<comment type="similarity">
    <text evidence="3">Belongs to the transpeptidase family.</text>
</comment>
<dbReference type="PANTHER" id="PTHR30627">
    <property type="entry name" value="PEPTIDOGLYCAN D,D-TRANSPEPTIDASE"/>
    <property type="match status" value="1"/>
</dbReference>
<dbReference type="InterPro" id="IPR005311">
    <property type="entry name" value="PBP_dimer"/>
</dbReference>
<dbReference type="Gene3D" id="3.40.710.10">
    <property type="entry name" value="DD-peptidase/beta-lactamase superfamily"/>
    <property type="match status" value="1"/>
</dbReference>
<proteinExistence type="inferred from homology"/>
<comment type="catalytic activity">
    <reaction evidence="6">
        <text>Preferential cleavage: (Ac)2-L-Lys-D-Ala-|-D-Ala. Also transpeptidation of peptidyl-alanyl moieties that are N-acyl substituents of D-alanine.</text>
        <dbReference type="EC" id="3.4.16.4"/>
    </reaction>
</comment>
<keyword evidence="10" id="KW-1185">Reference proteome</keyword>
<dbReference type="Gene3D" id="2.20.70.70">
    <property type="match status" value="1"/>
</dbReference>
<dbReference type="EC" id="3.4.16.4" evidence="4"/>
<dbReference type="Gene3D" id="3.30.70.2110">
    <property type="match status" value="1"/>
</dbReference>
<evidence type="ECO:0000313" key="9">
    <source>
        <dbReference type="EMBL" id="SDC34935.1"/>
    </source>
</evidence>
<dbReference type="GO" id="GO:0009252">
    <property type="term" value="P:peptidoglycan biosynthetic process"/>
    <property type="evidence" value="ECO:0007669"/>
    <property type="project" value="UniProtKB-UniPathway"/>
</dbReference>
<comment type="subcellular location">
    <subcellularLocation>
        <location evidence="1">Membrane</location>
    </subcellularLocation>
</comment>
<dbReference type="InterPro" id="IPR050515">
    <property type="entry name" value="Beta-lactam/transpept"/>
</dbReference>
<keyword evidence="7" id="KW-1133">Transmembrane helix</keyword>
<evidence type="ECO:0000256" key="6">
    <source>
        <dbReference type="ARBA" id="ARBA00034000"/>
    </source>
</evidence>
<dbReference type="SUPFAM" id="SSF56519">
    <property type="entry name" value="Penicillin binding protein dimerisation domain"/>
    <property type="match status" value="1"/>
</dbReference>
<dbReference type="Proteomes" id="UP000242662">
    <property type="component" value="Unassembled WGS sequence"/>
</dbReference>
<evidence type="ECO:0000256" key="2">
    <source>
        <dbReference type="ARBA" id="ARBA00004752"/>
    </source>
</evidence>
<dbReference type="InterPro" id="IPR012338">
    <property type="entry name" value="Beta-lactam/transpept-like"/>
</dbReference>
<comment type="pathway">
    <text evidence="2">Cell wall biogenesis; peptidoglycan biosynthesis.</text>
</comment>
<feature type="domain" description="PASTA" evidence="8">
    <location>
        <begin position="611"/>
        <end position="671"/>
    </location>
</feature>
<evidence type="ECO:0000259" key="8">
    <source>
        <dbReference type="PROSITE" id="PS51178"/>
    </source>
</evidence>
<evidence type="ECO:0000256" key="3">
    <source>
        <dbReference type="ARBA" id="ARBA00007171"/>
    </source>
</evidence>
<reference evidence="10" key="1">
    <citation type="submission" date="2016-09" db="EMBL/GenBank/DDBJ databases">
        <authorList>
            <person name="Varghese N."/>
            <person name="Submissions S."/>
        </authorList>
    </citation>
    <scope>NUCLEOTIDE SEQUENCE [LARGE SCALE GENOMIC DNA]</scope>
    <source>
        <strain evidence="10">25nlg</strain>
    </source>
</reference>
<dbReference type="SUPFAM" id="SSF56601">
    <property type="entry name" value="beta-lactamase/transpeptidase-like"/>
    <property type="match status" value="1"/>
</dbReference>
<dbReference type="Gene3D" id="3.90.1310.10">
    <property type="entry name" value="Penicillin-binding protein 2a (Domain 2)"/>
    <property type="match status" value="1"/>
</dbReference>
<dbReference type="InterPro" id="IPR036138">
    <property type="entry name" value="PBP_dimer_sf"/>
</dbReference>
<keyword evidence="7" id="KW-0812">Transmembrane</keyword>
<dbReference type="EMBL" id="FMYM01000007">
    <property type="protein sequence ID" value="SDC34935.1"/>
    <property type="molecule type" value="Genomic_DNA"/>
</dbReference>
<dbReference type="STRING" id="1464122.SAMN05421737_107167"/>
<dbReference type="Pfam" id="PF03793">
    <property type="entry name" value="PASTA"/>
    <property type="match status" value="1"/>
</dbReference>
<dbReference type="GO" id="GO:0008658">
    <property type="term" value="F:penicillin binding"/>
    <property type="evidence" value="ECO:0007669"/>
    <property type="project" value="InterPro"/>
</dbReference>
<dbReference type="Pfam" id="PF00905">
    <property type="entry name" value="Transpeptidase"/>
    <property type="match status" value="1"/>
</dbReference>
<evidence type="ECO:0000256" key="1">
    <source>
        <dbReference type="ARBA" id="ARBA00004370"/>
    </source>
</evidence>
<organism evidence="9 10">
    <name type="scientific">Shouchella lonarensis</name>
    <dbReference type="NCBI Taxonomy" id="1464122"/>
    <lineage>
        <taxon>Bacteria</taxon>
        <taxon>Bacillati</taxon>
        <taxon>Bacillota</taxon>
        <taxon>Bacilli</taxon>
        <taxon>Bacillales</taxon>
        <taxon>Bacillaceae</taxon>
        <taxon>Shouchella</taxon>
    </lineage>
</organism>
<name>A0A1G6KWU9_9BACI</name>
<dbReference type="PROSITE" id="PS51178">
    <property type="entry name" value="PASTA"/>
    <property type="match status" value="1"/>
</dbReference>
<sequence length="731" mass="81097">MPKDLEWNAQGENDATRGSVRSLEIKQAVTNKRAVILMLVFWFIFSVFTIRILYIQFFKEVHGEDLRALAEAKYQEARILPGKRGTIHTRDGGVIAEEVPSYAITAILSQAQGPNHYVKDVAETAKKLSEVTEMEEAFLRERLEDGERRSKYQIELGKEARGLTYEQKEEIESLRLPGIVIEEETRRYYAKGVFASHVIGHESRQEEIPSLGLEAKFDDVLQAKDGKIDHQLARGGRGIPDAKERIELPENGSDLYTTIDTGIQVTLEQAMTHVEEVYTPEKMTAIVANPHTGEILAMSNRPSFDPNAYHDIENFSNYAVHDTVEPGSTMKAFTVAAAIEEGVFHDEEMFRSGQYEIDAHTAPIRDVNRGGWGDISFAEGVYRSSNVLMTKLVLERLGLDTFSSYWQRFGFNEQTGIDMAQEGTSRLTLESRADAARTSFGQSSAMTPIQIVQAFTAIANEGKMMKPYVVQKVVDESGKTTYERKPEVVREVISAETAAHVRKLLRGVVSEPVGTGQVYDVEGLQVAGKTGTAQIVEDGKYLQGSGQYLYSFLGMAPYDDPQVVVYVSVTKPNLEAGGGGVAPVSYIFNEVIKSAVAHTTAEENKQEEVSSESLLSLRDMKGKTIDEAVAMLKEDGLTPVVIGEGSKVVSQSPQVGEHVARHERMILRTDGEETSMTDMTGWSVRDVLKVTTVLSLEPSFEGHGYLVKQHLKDGVLYATFAPRVEQQDDNN</sequence>
<dbReference type="GO" id="GO:0005886">
    <property type="term" value="C:plasma membrane"/>
    <property type="evidence" value="ECO:0007669"/>
    <property type="project" value="TreeGrafter"/>
</dbReference>
<dbReference type="Pfam" id="PF03717">
    <property type="entry name" value="PBP_dimer"/>
    <property type="match status" value="1"/>
</dbReference>
<dbReference type="PANTHER" id="PTHR30627:SF26">
    <property type="entry name" value="PENICILLIN-BINDING PROTEIN 2B"/>
    <property type="match status" value="1"/>
</dbReference>
<protein>
    <recommendedName>
        <fullName evidence="4">serine-type D-Ala-D-Ala carboxypeptidase</fullName>
        <ecNumber evidence="4">3.4.16.4</ecNumber>
    </recommendedName>
</protein>
<dbReference type="CDD" id="cd06576">
    <property type="entry name" value="PASTA_Pbp2x-like_1"/>
    <property type="match status" value="1"/>
</dbReference>
<keyword evidence="5 7" id="KW-0472">Membrane</keyword>
<dbReference type="SUPFAM" id="SSF54184">
    <property type="entry name" value="Penicillin-binding protein 2x (pbp-2x), c-terminal domain"/>
    <property type="match status" value="2"/>
</dbReference>
<evidence type="ECO:0000313" key="10">
    <source>
        <dbReference type="Proteomes" id="UP000242662"/>
    </source>
</evidence>
<dbReference type="GO" id="GO:0071555">
    <property type="term" value="P:cell wall organization"/>
    <property type="evidence" value="ECO:0007669"/>
    <property type="project" value="TreeGrafter"/>
</dbReference>
<dbReference type="InterPro" id="IPR001460">
    <property type="entry name" value="PCN-bd_Tpept"/>
</dbReference>
<evidence type="ECO:0000256" key="5">
    <source>
        <dbReference type="ARBA" id="ARBA00023136"/>
    </source>
</evidence>
<dbReference type="InterPro" id="IPR005543">
    <property type="entry name" value="PASTA_dom"/>
</dbReference>
<evidence type="ECO:0000256" key="4">
    <source>
        <dbReference type="ARBA" id="ARBA00012448"/>
    </source>
</evidence>
<dbReference type="GO" id="GO:0009002">
    <property type="term" value="F:serine-type D-Ala-D-Ala carboxypeptidase activity"/>
    <property type="evidence" value="ECO:0007669"/>
    <property type="project" value="UniProtKB-EC"/>
</dbReference>
<accession>A0A1G6KWU9</accession>
<dbReference type="SMART" id="SM00740">
    <property type="entry name" value="PASTA"/>
    <property type="match status" value="1"/>
</dbReference>
<feature type="transmembrane region" description="Helical" evidence="7">
    <location>
        <begin position="34"/>
        <end position="54"/>
    </location>
</feature>
<dbReference type="AlphaFoldDB" id="A0A1G6KWU9"/>
<evidence type="ECO:0000256" key="7">
    <source>
        <dbReference type="SAM" id="Phobius"/>
    </source>
</evidence>
<dbReference type="UniPathway" id="UPA00219"/>
<gene>
    <name evidence="9" type="ORF">SAMN05421737_107167</name>
</gene>